<gene>
    <name evidence="1" type="ORF">MMSR116_08100</name>
</gene>
<dbReference type="GO" id="GO:0006508">
    <property type="term" value="P:proteolysis"/>
    <property type="evidence" value="ECO:0007669"/>
    <property type="project" value="InterPro"/>
</dbReference>
<dbReference type="PANTHER" id="PTHR10443">
    <property type="entry name" value="MICROSOMAL DIPEPTIDASE"/>
    <property type="match status" value="1"/>
</dbReference>
<dbReference type="OrthoDB" id="9804920at2"/>
<dbReference type="SUPFAM" id="SSF51556">
    <property type="entry name" value="Metallo-dependent hydrolases"/>
    <property type="match status" value="1"/>
</dbReference>
<name>A0A6B9FJC9_9HYPH</name>
<dbReference type="InterPro" id="IPR032466">
    <property type="entry name" value="Metal_Hydrolase"/>
</dbReference>
<dbReference type="GO" id="GO:0070573">
    <property type="term" value="F:metallodipeptidase activity"/>
    <property type="evidence" value="ECO:0007669"/>
    <property type="project" value="InterPro"/>
</dbReference>
<proteinExistence type="predicted"/>
<dbReference type="InterPro" id="IPR008257">
    <property type="entry name" value="Pept_M19"/>
</dbReference>
<dbReference type="RefSeq" id="WP_158168605.1">
    <property type="nucleotide sequence ID" value="NZ_CP043538.1"/>
</dbReference>
<organism evidence="1 2">
    <name type="scientific">Methylobacterium mesophilicum SR1.6/6</name>
    <dbReference type="NCBI Taxonomy" id="908290"/>
    <lineage>
        <taxon>Bacteria</taxon>
        <taxon>Pseudomonadati</taxon>
        <taxon>Pseudomonadota</taxon>
        <taxon>Alphaproteobacteria</taxon>
        <taxon>Hyphomicrobiales</taxon>
        <taxon>Methylobacteriaceae</taxon>
        <taxon>Methylobacterium</taxon>
    </lineage>
</organism>
<dbReference type="EMBL" id="CP043538">
    <property type="protein sequence ID" value="QGY01846.1"/>
    <property type="molecule type" value="Genomic_DNA"/>
</dbReference>
<dbReference type="AlphaFoldDB" id="A0A6B9FJC9"/>
<dbReference type="Gene3D" id="3.20.20.140">
    <property type="entry name" value="Metal-dependent hydrolases"/>
    <property type="match status" value="1"/>
</dbReference>
<reference evidence="1 2" key="2">
    <citation type="journal article" date="2013" name="Genome Announc.">
        <title>Draft Genome Sequence of Methylobacterium mesophilicum Strain SR1.6/6, Isolated from Citrus sinensis.</title>
        <authorList>
            <person name="Marinho Almeida D."/>
            <person name="Dini-Andreote F."/>
            <person name="Camargo Neves A.A."/>
            <person name="Juca Ramos R.T."/>
            <person name="Andreote F.D."/>
            <person name="Carneiro A.R."/>
            <person name="Oliveira de Souza Lima A."/>
            <person name="Caracciolo Gomes de Sa P.H."/>
            <person name="Ribeiro Barbosa M.S."/>
            <person name="Araujo W.L."/>
            <person name="Silva A."/>
        </authorList>
    </citation>
    <scope>NUCLEOTIDE SEQUENCE [LARGE SCALE GENOMIC DNA]</scope>
    <source>
        <strain evidence="1 2">SR1.6/6</strain>
    </source>
</reference>
<dbReference type="Proteomes" id="UP000012488">
    <property type="component" value="Chromosome"/>
</dbReference>
<evidence type="ECO:0000313" key="2">
    <source>
        <dbReference type="Proteomes" id="UP000012488"/>
    </source>
</evidence>
<accession>A0A6B9FJC9</accession>
<dbReference type="PROSITE" id="PS51365">
    <property type="entry name" value="RENAL_DIPEPTIDASE_2"/>
    <property type="match status" value="1"/>
</dbReference>
<protein>
    <submittedName>
        <fullName evidence="1">Membrane dipeptidase</fullName>
    </submittedName>
</protein>
<reference evidence="1 2" key="1">
    <citation type="journal article" date="2012" name="Genet. Mol. Biol.">
        <title>Analysis of 16S rRNA and mxaF genes revealing insights into Methylobacterium niche-specific plant association.</title>
        <authorList>
            <person name="Dourado M.N."/>
            <person name="Andreote F.D."/>
            <person name="Dini-Andreote F."/>
            <person name="Conti R."/>
            <person name="Araujo J.M."/>
            <person name="Araujo W.L."/>
        </authorList>
    </citation>
    <scope>NUCLEOTIDE SEQUENCE [LARGE SCALE GENOMIC DNA]</scope>
    <source>
        <strain evidence="1 2">SR1.6/6</strain>
    </source>
</reference>
<evidence type="ECO:0000313" key="1">
    <source>
        <dbReference type="EMBL" id="QGY01846.1"/>
    </source>
</evidence>
<dbReference type="Pfam" id="PF01244">
    <property type="entry name" value="Peptidase_M19"/>
    <property type="match status" value="1"/>
</dbReference>
<dbReference type="KEGG" id="mmes:MMSR116_08100"/>
<sequence length="336" mass="37236">MAASHLHPDLLVFDGLALTSGGRRELELMRAGGLTGANFTCSVWEGFRPTMERIARWKISLAANADLVRPVLTAADLRAAKREGRIGVVLGWQNASAIEDQIPFIQLFHDVGVRVVQLTYNTQNLIGCGCYEARDSGLTGFGHEVVAELNRVRMLIDLSHVGPKTSEEAIAASRLPVCYSHVAARALKDHPRNKSDDQLRAIAEKGGFVGVTFFTTFLARGMDATLDDFLDVVEHIIGVVGEEGVGFGTDARQRYEAWSIYWEDYTEADPPYWTHDKGYARQLTTFAPQRRPAAFVDYASYGALTAAMEARGWPESRIRRVMGENWVRFLGDVWGA</sequence>
<dbReference type="PANTHER" id="PTHR10443:SF12">
    <property type="entry name" value="DIPEPTIDASE"/>
    <property type="match status" value="1"/>
</dbReference>